<organism evidence="3 4">
    <name type="scientific">Blastococcus saxobsidens</name>
    <dbReference type="NCBI Taxonomy" id="138336"/>
    <lineage>
        <taxon>Bacteria</taxon>
        <taxon>Bacillati</taxon>
        <taxon>Actinomycetota</taxon>
        <taxon>Actinomycetes</taxon>
        <taxon>Geodermatophilales</taxon>
        <taxon>Geodermatophilaceae</taxon>
        <taxon>Blastococcus</taxon>
    </lineage>
</organism>
<dbReference type="PANTHER" id="PTHR43318">
    <property type="entry name" value="UDP-N-ACETYLGLUCOSAMINE 4,6-DEHYDRATASE"/>
    <property type="match status" value="1"/>
</dbReference>
<dbReference type="InterPro" id="IPR003869">
    <property type="entry name" value="Polysac_CapD-like"/>
</dbReference>
<protein>
    <submittedName>
        <fullName evidence="3">UDP-N-acetylglucosamine 4,6-dehydratase</fullName>
    </submittedName>
</protein>
<dbReference type="RefSeq" id="WP_104530230.1">
    <property type="nucleotide sequence ID" value="NZ_POQT01000045.1"/>
</dbReference>
<dbReference type="InterPro" id="IPR036291">
    <property type="entry name" value="NAD(P)-bd_dom_sf"/>
</dbReference>
<dbReference type="Pfam" id="PF02719">
    <property type="entry name" value="Polysacc_synt_2"/>
    <property type="match status" value="1"/>
</dbReference>
<comment type="caution">
    <text evidence="3">The sequence shown here is derived from an EMBL/GenBank/DDBJ whole genome shotgun (WGS) entry which is preliminary data.</text>
</comment>
<evidence type="ECO:0000259" key="2">
    <source>
        <dbReference type="Pfam" id="PF02719"/>
    </source>
</evidence>
<dbReference type="AlphaFoldDB" id="A0A4Q7Y9L9"/>
<dbReference type="SUPFAM" id="SSF51735">
    <property type="entry name" value="NAD(P)-binding Rossmann-fold domains"/>
    <property type="match status" value="1"/>
</dbReference>
<dbReference type="PANTHER" id="PTHR43318:SF2">
    <property type="entry name" value="UDP-N-ACETYLGLUCOSAMINE 4,6-DEHYDRATASE (INVERTING)"/>
    <property type="match status" value="1"/>
</dbReference>
<dbReference type="EMBL" id="SHKV01000001">
    <property type="protein sequence ID" value="RZU33053.1"/>
    <property type="molecule type" value="Genomic_DNA"/>
</dbReference>
<sequence length="337" mass="37182">MSEDLAPTPSDVSTSLAGASVLVTGGTGSFGKAFVRRALDLGARRVVIFSRDELKQSDMRAAFTHDERLRWFIGDIRDRERLRRAMHGVDLVIHAAALKQVDTAEYNPVEYIRTNVNGSENVVEAAIDAGVRKVVALSTDKASSPINLYGATKLCADRLFISANHYAAHQETRFSVVRYGNVMGSRGSVIPLFRRLAAEGKPLPLTDRRMTRFWITLPQAVDFVVTSLDRMHGGELYVPRIPSTRLLDLVEAVAPGAETVEVGIRPGEKLHEEMIAADDSRRTVLTGDRYVITPYLAGWGYEPPVGEQVPDGFAYRSDTNDLLLTVEELRALIDSLD</sequence>
<evidence type="ECO:0000313" key="3">
    <source>
        <dbReference type="EMBL" id="RZU33053.1"/>
    </source>
</evidence>
<dbReference type="NCBIfam" id="TIGR03589">
    <property type="entry name" value="PseB"/>
    <property type="match status" value="1"/>
</dbReference>
<dbReference type="CDD" id="cd05237">
    <property type="entry name" value="UDP_invert_4-6DH_SDR_e"/>
    <property type="match status" value="1"/>
</dbReference>
<proteinExistence type="inferred from homology"/>
<comment type="similarity">
    <text evidence="1">Belongs to the polysaccharide synthase family.</text>
</comment>
<dbReference type="InterPro" id="IPR051203">
    <property type="entry name" value="Polysaccharide_Synthase-Rel"/>
</dbReference>
<name>A0A4Q7Y9L9_9ACTN</name>
<dbReference type="InterPro" id="IPR020025">
    <property type="entry name" value="PseB"/>
</dbReference>
<accession>A0A4Q7Y9L9</accession>
<feature type="domain" description="Polysaccharide biosynthesis protein CapD-like" evidence="2">
    <location>
        <begin position="21"/>
        <end position="292"/>
    </location>
</feature>
<reference evidence="3 4" key="1">
    <citation type="submission" date="2019-02" db="EMBL/GenBank/DDBJ databases">
        <title>Sequencing the genomes of 1000 actinobacteria strains.</title>
        <authorList>
            <person name="Klenk H.-P."/>
        </authorList>
    </citation>
    <scope>NUCLEOTIDE SEQUENCE [LARGE SCALE GENOMIC DNA]</scope>
    <source>
        <strain evidence="3 4">DSM 44509</strain>
    </source>
</reference>
<dbReference type="OrthoDB" id="9803111at2"/>
<dbReference type="Gene3D" id="3.40.50.720">
    <property type="entry name" value="NAD(P)-binding Rossmann-like Domain"/>
    <property type="match status" value="1"/>
</dbReference>
<keyword evidence="4" id="KW-1185">Reference proteome</keyword>
<gene>
    <name evidence="3" type="ORF">BKA19_2768</name>
</gene>
<evidence type="ECO:0000256" key="1">
    <source>
        <dbReference type="ARBA" id="ARBA00007430"/>
    </source>
</evidence>
<dbReference type="Proteomes" id="UP000292507">
    <property type="component" value="Unassembled WGS sequence"/>
</dbReference>
<evidence type="ECO:0000313" key="4">
    <source>
        <dbReference type="Proteomes" id="UP000292507"/>
    </source>
</evidence>